<keyword evidence="3" id="KW-1185">Reference proteome</keyword>
<organism evidence="2 3">
    <name type="scientific">Gymnopus androsaceus JB14</name>
    <dbReference type="NCBI Taxonomy" id="1447944"/>
    <lineage>
        <taxon>Eukaryota</taxon>
        <taxon>Fungi</taxon>
        <taxon>Dikarya</taxon>
        <taxon>Basidiomycota</taxon>
        <taxon>Agaricomycotina</taxon>
        <taxon>Agaricomycetes</taxon>
        <taxon>Agaricomycetidae</taxon>
        <taxon>Agaricales</taxon>
        <taxon>Marasmiineae</taxon>
        <taxon>Omphalotaceae</taxon>
        <taxon>Gymnopus</taxon>
    </lineage>
</organism>
<sequence length="77" mass="8599">MTHTINVTSGCGDHGKDGIKVFEEHHICGPVCTAMGFNDEVENTNDEDDELAKDQEKTRLHPKPAPRTRPCFDPIHD</sequence>
<dbReference type="AlphaFoldDB" id="A0A6A4GHE1"/>
<gene>
    <name evidence="2" type="ORF">BT96DRAFT_1007722</name>
</gene>
<dbReference type="Proteomes" id="UP000799118">
    <property type="component" value="Unassembled WGS sequence"/>
</dbReference>
<dbReference type="InterPro" id="IPR011009">
    <property type="entry name" value="Kinase-like_dom_sf"/>
</dbReference>
<reference evidence="2" key="1">
    <citation type="journal article" date="2019" name="Environ. Microbiol.">
        <title>Fungal ecological strategies reflected in gene transcription - a case study of two litter decomposers.</title>
        <authorList>
            <person name="Barbi F."/>
            <person name="Kohler A."/>
            <person name="Barry K."/>
            <person name="Baskaran P."/>
            <person name="Daum C."/>
            <person name="Fauchery L."/>
            <person name="Ihrmark K."/>
            <person name="Kuo A."/>
            <person name="LaButti K."/>
            <person name="Lipzen A."/>
            <person name="Morin E."/>
            <person name="Grigoriev I.V."/>
            <person name="Henrissat B."/>
            <person name="Lindahl B."/>
            <person name="Martin F."/>
        </authorList>
    </citation>
    <scope>NUCLEOTIDE SEQUENCE</scope>
    <source>
        <strain evidence="2">JB14</strain>
    </source>
</reference>
<evidence type="ECO:0008006" key="4">
    <source>
        <dbReference type="Google" id="ProtNLM"/>
    </source>
</evidence>
<feature type="region of interest" description="Disordered" evidence="1">
    <location>
        <begin position="43"/>
        <end position="77"/>
    </location>
</feature>
<dbReference type="SUPFAM" id="SSF56112">
    <property type="entry name" value="Protein kinase-like (PK-like)"/>
    <property type="match status" value="1"/>
</dbReference>
<evidence type="ECO:0000313" key="3">
    <source>
        <dbReference type="Proteomes" id="UP000799118"/>
    </source>
</evidence>
<dbReference type="EMBL" id="ML770081">
    <property type="protein sequence ID" value="KAE9384784.1"/>
    <property type="molecule type" value="Genomic_DNA"/>
</dbReference>
<proteinExistence type="predicted"/>
<dbReference type="OrthoDB" id="301415at2759"/>
<name>A0A6A4GHE1_9AGAR</name>
<protein>
    <recommendedName>
        <fullName evidence="4">Alpha-type protein kinase domain-containing protein</fullName>
    </recommendedName>
</protein>
<accession>A0A6A4GHE1</accession>
<evidence type="ECO:0000313" key="2">
    <source>
        <dbReference type="EMBL" id="KAE9384784.1"/>
    </source>
</evidence>
<dbReference type="Gene3D" id="3.20.200.10">
    <property type="entry name" value="MHCK/EF2 kinase"/>
    <property type="match status" value="1"/>
</dbReference>
<evidence type="ECO:0000256" key="1">
    <source>
        <dbReference type="SAM" id="MobiDB-lite"/>
    </source>
</evidence>